<keyword evidence="7 10" id="KW-0479">Metal-binding</keyword>
<feature type="domain" description="Alpha-D-phosphohexomutase alpha/beta/alpha" evidence="14">
    <location>
        <begin position="263"/>
        <end position="361"/>
    </location>
</feature>
<keyword evidence="6" id="KW-0597">Phosphoprotein</keyword>
<dbReference type="EMBL" id="JALKII010000002">
    <property type="protein sequence ID" value="MCK0536974.1"/>
    <property type="molecule type" value="Genomic_DNA"/>
</dbReference>
<feature type="domain" description="Alpha-D-phosphohexomutase C-terminal" evidence="11">
    <location>
        <begin position="392"/>
        <end position="450"/>
    </location>
</feature>
<dbReference type="Pfam" id="PF02878">
    <property type="entry name" value="PGM_PMM_I"/>
    <property type="match status" value="1"/>
</dbReference>
<dbReference type="InterPro" id="IPR005841">
    <property type="entry name" value="Alpha-D-phosphohexomutase_SF"/>
</dbReference>
<dbReference type="EC" id="5.4.2.8" evidence="5"/>
<accession>A0ABT0E577</accession>
<evidence type="ECO:0000256" key="4">
    <source>
        <dbReference type="ARBA" id="ARBA00010231"/>
    </source>
</evidence>
<evidence type="ECO:0000313" key="15">
    <source>
        <dbReference type="EMBL" id="MCK0536974.1"/>
    </source>
</evidence>
<evidence type="ECO:0000259" key="14">
    <source>
        <dbReference type="Pfam" id="PF02880"/>
    </source>
</evidence>
<dbReference type="SUPFAM" id="SSF53738">
    <property type="entry name" value="Phosphoglucomutase, first 3 domains"/>
    <property type="match status" value="3"/>
</dbReference>
<dbReference type="PANTHER" id="PTHR43771">
    <property type="entry name" value="PHOSPHOMANNOMUTASE"/>
    <property type="match status" value="1"/>
</dbReference>
<organism evidence="15 16">
    <name type="scientific">Alcanivorax quisquiliarum</name>
    <dbReference type="NCBI Taxonomy" id="2933565"/>
    <lineage>
        <taxon>Bacteria</taxon>
        <taxon>Pseudomonadati</taxon>
        <taxon>Pseudomonadota</taxon>
        <taxon>Gammaproteobacteria</taxon>
        <taxon>Oceanospirillales</taxon>
        <taxon>Alcanivoracaceae</taxon>
        <taxon>Alcanivorax</taxon>
    </lineage>
</organism>
<dbReference type="Gene3D" id="3.40.120.10">
    <property type="entry name" value="Alpha-D-Glucose-1,6-Bisphosphate, subunit A, domain 3"/>
    <property type="match status" value="3"/>
</dbReference>
<keyword evidence="16" id="KW-1185">Reference proteome</keyword>
<comment type="pathway">
    <text evidence="3">Nucleotide-sugar biosynthesis; GDP-alpha-D-mannose biosynthesis; alpha-D-mannose 1-phosphate from D-fructose 6-phosphate: step 2/2.</text>
</comment>
<name>A0ABT0E577_9GAMM</name>
<evidence type="ECO:0000256" key="8">
    <source>
        <dbReference type="ARBA" id="ARBA00022842"/>
    </source>
</evidence>
<feature type="domain" description="Alpha-D-phosphohexomutase alpha/beta/alpha" evidence="13">
    <location>
        <begin position="162"/>
        <end position="258"/>
    </location>
</feature>
<comment type="cofactor">
    <cofactor evidence="2">
        <name>Mg(2+)</name>
        <dbReference type="ChEBI" id="CHEBI:18420"/>
    </cofactor>
</comment>
<comment type="similarity">
    <text evidence="4 10">Belongs to the phosphohexose mutase family.</text>
</comment>
<dbReference type="InterPro" id="IPR016066">
    <property type="entry name" value="A-D-PHexomutase_CS"/>
</dbReference>
<comment type="catalytic activity">
    <reaction evidence="1">
        <text>alpha-D-mannose 1-phosphate = D-mannose 6-phosphate</text>
        <dbReference type="Rhea" id="RHEA:11140"/>
        <dbReference type="ChEBI" id="CHEBI:58409"/>
        <dbReference type="ChEBI" id="CHEBI:58735"/>
        <dbReference type="EC" id="5.4.2.8"/>
    </reaction>
</comment>
<evidence type="ECO:0000256" key="7">
    <source>
        <dbReference type="ARBA" id="ARBA00022723"/>
    </source>
</evidence>
<sequence>MTRNTAPQPLSLPAEIFRANDIRGVVGKTLTAEMVELLGQAIGSQAGDAGQQTVMVARDGRTSSEELAQALIRGLTRSGRDVLDIGAVPSPVLYYGLSVMDTQTGVVVTGSHNPSVYNGLKITIGGETIAGDALLALKARIEEDSLSEGLGEVSSRDINERYLRAVSDDIVLARPLKVVVDCGNGIAGVIAPQLVAELGCEVIPLFAEVDGHFPNHHPDPGRPENLHALIQAVKEQGADIGIAFDGDGDRLGVVTPAGEIIWPDRLLMLYARDLLARSPGADILYDVKCSRELTKLVSRMGGRPQMAPSGHARMKAALRETGAALAGELSGHFFFADRWHGVEDALYAAARLLEILALESAGADAVFARLKTGLATPELLIPASDSDKFELVEKLLARQAAFSEGSINTLDGLRVEFEDGWGLVRASNTMPALSARFEGRDKPALQRIAGLFRAELQAIEPKLKLPF</sequence>
<dbReference type="SUPFAM" id="SSF55957">
    <property type="entry name" value="Phosphoglucomutase, C-terminal domain"/>
    <property type="match status" value="1"/>
</dbReference>
<dbReference type="Pfam" id="PF00408">
    <property type="entry name" value="PGM_PMM_IV"/>
    <property type="match status" value="1"/>
</dbReference>
<dbReference type="InterPro" id="IPR005843">
    <property type="entry name" value="A-D-PHexomutase_C"/>
</dbReference>
<evidence type="ECO:0000256" key="1">
    <source>
        <dbReference type="ARBA" id="ARBA00000586"/>
    </source>
</evidence>
<evidence type="ECO:0000313" key="16">
    <source>
        <dbReference type="Proteomes" id="UP001165524"/>
    </source>
</evidence>
<evidence type="ECO:0000256" key="6">
    <source>
        <dbReference type="ARBA" id="ARBA00022553"/>
    </source>
</evidence>
<dbReference type="Proteomes" id="UP001165524">
    <property type="component" value="Unassembled WGS sequence"/>
</dbReference>
<dbReference type="PROSITE" id="PS00710">
    <property type="entry name" value="PGM_PMM"/>
    <property type="match status" value="1"/>
</dbReference>
<evidence type="ECO:0000259" key="12">
    <source>
        <dbReference type="Pfam" id="PF02878"/>
    </source>
</evidence>
<dbReference type="Pfam" id="PF02880">
    <property type="entry name" value="PGM_PMM_III"/>
    <property type="match status" value="1"/>
</dbReference>
<feature type="domain" description="Alpha-D-phosphohexomutase alpha/beta/alpha" evidence="12">
    <location>
        <begin position="15"/>
        <end position="144"/>
    </location>
</feature>
<dbReference type="PRINTS" id="PR00509">
    <property type="entry name" value="PGMPMM"/>
</dbReference>
<evidence type="ECO:0000256" key="5">
    <source>
        <dbReference type="ARBA" id="ARBA00012730"/>
    </source>
</evidence>
<dbReference type="Gene3D" id="3.30.310.50">
    <property type="entry name" value="Alpha-D-phosphohexomutase, C-terminal domain"/>
    <property type="match status" value="1"/>
</dbReference>
<proteinExistence type="inferred from homology"/>
<evidence type="ECO:0000256" key="10">
    <source>
        <dbReference type="RuleBase" id="RU004326"/>
    </source>
</evidence>
<protein>
    <recommendedName>
        <fullName evidence="5">phosphomannomutase</fullName>
        <ecNumber evidence="5">5.4.2.8</ecNumber>
    </recommendedName>
</protein>
<evidence type="ECO:0000259" key="11">
    <source>
        <dbReference type="Pfam" id="PF00408"/>
    </source>
</evidence>
<dbReference type="InterPro" id="IPR005844">
    <property type="entry name" value="A-D-PHexomutase_a/b/a-I"/>
</dbReference>
<dbReference type="Pfam" id="PF02879">
    <property type="entry name" value="PGM_PMM_II"/>
    <property type="match status" value="1"/>
</dbReference>
<dbReference type="InterPro" id="IPR036900">
    <property type="entry name" value="A-D-PHexomutase_C_sf"/>
</dbReference>
<dbReference type="InterPro" id="IPR005846">
    <property type="entry name" value="A-D-PHexomutase_a/b/a-III"/>
</dbReference>
<evidence type="ECO:0000259" key="13">
    <source>
        <dbReference type="Pfam" id="PF02879"/>
    </source>
</evidence>
<evidence type="ECO:0000256" key="2">
    <source>
        <dbReference type="ARBA" id="ARBA00001946"/>
    </source>
</evidence>
<evidence type="ECO:0000256" key="9">
    <source>
        <dbReference type="ARBA" id="ARBA00023235"/>
    </source>
</evidence>
<dbReference type="InterPro" id="IPR005845">
    <property type="entry name" value="A-D-PHexomutase_a/b/a-II"/>
</dbReference>
<keyword evidence="9" id="KW-0413">Isomerase</keyword>
<keyword evidence="8 10" id="KW-0460">Magnesium</keyword>
<dbReference type="CDD" id="cd03089">
    <property type="entry name" value="PMM_PGM"/>
    <property type="match status" value="1"/>
</dbReference>
<dbReference type="InterPro" id="IPR016055">
    <property type="entry name" value="A-D-PHexomutase_a/b/a-I/II/III"/>
</dbReference>
<comment type="caution">
    <text evidence="15">The sequence shown here is derived from an EMBL/GenBank/DDBJ whole genome shotgun (WGS) entry which is preliminary data.</text>
</comment>
<evidence type="ECO:0000256" key="3">
    <source>
        <dbReference type="ARBA" id="ARBA00004699"/>
    </source>
</evidence>
<reference evidence="15" key="1">
    <citation type="submission" date="2022-04" db="EMBL/GenBank/DDBJ databases">
        <title>Alcanivorax sp. CY1518 draft genome sequence.</title>
        <authorList>
            <person name="Zhao G."/>
            <person name="An M."/>
        </authorList>
    </citation>
    <scope>NUCLEOTIDE SEQUENCE</scope>
    <source>
        <strain evidence="15">CY1518</strain>
    </source>
</reference>
<gene>
    <name evidence="15" type="ORF">MU846_04560</name>
</gene>
<dbReference type="PANTHER" id="PTHR43771:SF2">
    <property type="entry name" value="PHOSPHOMANNOMUTASE_PHOSPHOGLUCOMUTASE"/>
    <property type="match status" value="1"/>
</dbReference>